<dbReference type="Pfam" id="PF02698">
    <property type="entry name" value="DUF218"/>
    <property type="match status" value="1"/>
</dbReference>
<evidence type="ECO:0000259" key="2">
    <source>
        <dbReference type="Pfam" id="PF02698"/>
    </source>
</evidence>
<dbReference type="RefSeq" id="WP_075417750.1">
    <property type="nucleotide sequence ID" value="NZ_MSKL01000010.1"/>
</dbReference>
<dbReference type="Gene3D" id="3.40.50.620">
    <property type="entry name" value="HUPs"/>
    <property type="match status" value="1"/>
</dbReference>
<dbReference type="InterPro" id="IPR014729">
    <property type="entry name" value="Rossmann-like_a/b/a_fold"/>
</dbReference>
<dbReference type="GO" id="GO:0005886">
    <property type="term" value="C:plasma membrane"/>
    <property type="evidence" value="ECO:0007669"/>
    <property type="project" value="TreeGrafter"/>
</dbReference>
<feature type="transmembrane region" description="Helical" evidence="1">
    <location>
        <begin position="6"/>
        <end position="26"/>
    </location>
</feature>
<evidence type="ECO:0000313" key="4">
    <source>
        <dbReference type="Proteomes" id="UP000186394"/>
    </source>
</evidence>
<dbReference type="Proteomes" id="UP000186394">
    <property type="component" value="Unassembled WGS sequence"/>
</dbReference>
<dbReference type="AlphaFoldDB" id="A0A1Q8VPA6"/>
<sequence length="355" mass="38316">MSTPWLLPAPLIDITALALWWGLLKLSRRRDNRRLRNGLLLMLLAGTAVRALLHLTSLIPALKVPVGLGSVTFFLLIALMPFLLMFNGVVLIRREGRRLSNLLCLAAGLALIATPMTAAALVATANPWALLLAALMFCACAYLGVFLLIFLGQTVVQRIWGGRRTVPHPDVVVVHGAGLINGKVGPLLGSRIKGGIEAWHDEDALRPGAPLLVMSGGQGPDEPISEARAMADYAIARGVPPERILLEDRSTTTRTNISCTRDLLAERSMVDPQVLLVTSSFHAVRTAILASDMGVPWAVAPARTAWFYIVNAWLREYVAVLTYRRRPALACAAVAGVFAVLYALMVLGAQTELIG</sequence>
<evidence type="ECO:0000313" key="3">
    <source>
        <dbReference type="EMBL" id="OLO49937.1"/>
    </source>
</evidence>
<keyword evidence="1" id="KW-0812">Transmembrane</keyword>
<reference evidence="3 4" key="1">
    <citation type="submission" date="2016-12" db="EMBL/GenBank/DDBJ databases">
        <title>Genomic comparison of strains in the 'Actinomyces naeslundii' group.</title>
        <authorList>
            <person name="Mughal S.R."/>
            <person name="Do T."/>
            <person name="Gilbert S.C."/>
            <person name="Witherden E.A."/>
            <person name="Didelot X."/>
            <person name="Beighton D."/>
        </authorList>
    </citation>
    <scope>NUCLEOTIDE SEQUENCE [LARGE SCALE GENOMIC DNA]</scope>
    <source>
        <strain evidence="3 4">P6N</strain>
    </source>
</reference>
<feature type="transmembrane region" description="Helical" evidence="1">
    <location>
        <begin position="128"/>
        <end position="151"/>
    </location>
</feature>
<dbReference type="InterPro" id="IPR003848">
    <property type="entry name" value="DUF218"/>
</dbReference>
<gene>
    <name evidence="3" type="ORF">BKH28_04900</name>
</gene>
<dbReference type="GO" id="GO:0000270">
    <property type="term" value="P:peptidoglycan metabolic process"/>
    <property type="evidence" value="ECO:0007669"/>
    <property type="project" value="TreeGrafter"/>
</dbReference>
<accession>A0A1Q8VPA6</accession>
<dbReference type="OrthoDB" id="9782395at2"/>
<dbReference type="PANTHER" id="PTHR30336">
    <property type="entry name" value="INNER MEMBRANE PROTEIN, PROBABLE PERMEASE"/>
    <property type="match status" value="1"/>
</dbReference>
<feature type="transmembrane region" description="Helical" evidence="1">
    <location>
        <begin position="38"/>
        <end position="59"/>
    </location>
</feature>
<feature type="transmembrane region" description="Helical" evidence="1">
    <location>
        <begin position="99"/>
        <end position="122"/>
    </location>
</feature>
<dbReference type="InterPro" id="IPR051599">
    <property type="entry name" value="Cell_Envelope_Assoc"/>
</dbReference>
<feature type="domain" description="DUF218" evidence="2">
    <location>
        <begin position="170"/>
        <end position="319"/>
    </location>
</feature>
<comment type="caution">
    <text evidence="3">The sequence shown here is derived from an EMBL/GenBank/DDBJ whole genome shotgun (WGS) entry which is preliminary data.</text>
</comment>
<organism evidence="3 4">
    <name type="scientific">Actinomyces oris</name>
    <dbReference type="NCBI Taxonomy" id="544580"/>
    <lineage>
        <taxon>Bacteria</taxon>
        <taxon>Bacillati</taxon>
        <taxon>Actinomycetota</taxon>
        <taxon>Actinomycetes</taxon>
        <taxon>Actinomycetales</taxon>
        <taxon>Actinomycetaceae</taxon>
        <taxon>Actinomyces</taxon>
    </lineage>
</organism>
<feature type="transmembrane region" description="Helical" evidence="1">
    <location>
        <begin position="328"/>
        <end position="349"/>
    </location>
</feature>
<dbReference type="PANTHER" id="PTHR30336:SF4">
    <property type="entry name" value="ENVELOPE BIOGENESIS FACTOR ELYC"/>
    <property type="match status" value="1"/>
</dbReference>
<keyword evidence="1" id="KW-1133">Transmembrane helix</keyword>
<keyword evidence="1" id="KW-0472">Membrane</keyword>
<dbReference type="EMBL" id="MSKL01000010">
    <property type="protein sequence ID" value="OLO49937.1"/>
    <property type="molecule type" value="Genomic_DNA"/>
</dbReference>
<name>A0A1Q8VPA6_9ACTO</name>
<dbReference type="CDD" id="cd06259">
    <property type="entry name" value="YdcF-like"/>
    <property type="match status" value="1"/>
</dbReference>
<evidence type="ECO:0000256" key="1">
    <source>
        <dbReference type="SAM" id="Phobius"/>
    </source>
</evidence>
<feature type="transmembrane region" description="Helical" evidence="1">
    <location>
        <begin position="71"/>
        <end position="92"/>
    </location>
</feature>
<protein>
    <recommendedName>
        <fullName evidence="2">DUF218 domain-containing protein</fullName>
    </recommendedName>
</protein>
<dbReference type="GO" id="GO:0043164">
    <property type="term" value="P:Gram-negative-bacterium-type cell wall biogenesis"/>
    <property type="evidence" value="ECO:0007669"/>
    <property type="project" value="TreeGrafter"/>
</dbReference>
<proteinExistence type="predicted"/>